<keyword evidence="1" id="KW-0732">Signal</keyword>
<evidence type="ECO:0000313" key="3">
    <source>
        <dbReference type="RefSeq" id="XP_050551602.1"/>
    </source>
</evidence>
<evidence type="ECO:0000313" key="2">
    <source>
        <dbReference type="Proteomes" id="UP000829999"/>
    </source>
</evidence>
<dbReference type="OrthoDB" id="7771330at2759"/>
<accession>A0A9R0DQ91</accession>
<name>A0A9R0DQ91_SPOFR</name>
<feature type="chain" id="PRO_5040259666" evidence="1">
    <location>
        <begin position="19"/>
        <end position="559"/>
    </location>
</feature>
<feature type="signal peptide" evidence="1">
    <location>
        <begin position="1"/>
        <end position="18"/>
    </location>
</feature>
<dbReference type="RefSeq" id="XP_050551602.1">
    <property type="nucleotide sequence ID" value="XM_050695645.1"/>
</dbReference>
<dbReference type="GeneID" id="118275355"/>
<keyword evidence="2" id="KW-1185">Reference proteome</keyword>
<organism evidence="2 3">
    <name type="scientific">Spodoptera frugiperda</name>
    <name type="common">Fall armyworm</name>
    <dbReference type="NCBI Taxonomy" id="7108"/>
    <lineage>
        <taxon>Eukaryota</taxon>
        <taxon>Metazoa</taxon>
        <taxon>Ecdysozoa</taxon>
        <taxon>Arthropoda</taxon>
        <taxon>Hexapoda</taxon>
        <taxon>Insecta</taxon>
        <taxon>Pterygota</taxon>
        <taxon>Neoptera</taxon>
        <taxon>Endopterygota</taxon>
        <taxon>Lepidoptera</taxon>
        <taxon>Glossata</taxon>
        <taxon>Ditrysia</taxon>
        <taxon>Noctuoidea</taxon>
        <taxon>Noctuidae</taxon>
        <taxon>Amphipyrinae</taxon>
        <taxon>Spodoptera</taxon>
    </lineage>
</organism>
<protein>
    <submittedName>
        <fullName evidence="3">Uncharacterized protein LOC118275355</fullName>
    </submittedName>
</protein>
<dbReference type="AlphaFoldDB" id="A0A9R0DQ91"/>
<sequence length="559" mass="62915">MLRTLALLCLLAPAFLDAAHQDGFRYRFEFSLIGFEKTNFIPGPRTNSSAQSKGWINVERPYSAAGYEPLQLWCPSNDYVVCVLTDETGNTAGLQISVPKAKFTPALDMDELGFQTWEANVNGKTIEYYTKTQYFVSADAATRIAFANPEKSILRDAHVSVEGFNGELLKISTSLSNLDSIFTKQACIPWMGLHYYYDMSPSLECSASTILTWFPLYENDALVGMGFMLPGSLTLAKGDTDYFEHPKQSDVEGRWRCVRSPVVSQHLVRTTATAMIRTLALVCLLVPFIGAFQVGFKRRFDAVNVFNAFKDVPRSNASAAKDKWVNVERPYSAEGFEALEMWCPADDYSFCILTDETSYAAGVQISVRVDAFTPVYDMDDLGFKNWEPEVNGETIAYYTKAEYFVAPDAETRINYPDPDKNIIRNDYVTVEGFKDQVVKIAKYAKDLDTVFTKQACFLWMGLHYYYNMSEELECSSTTMFTWFPLYDGGELNAIGFMVPGTLTVGRGQADNFEHPPETAVKLIVPRGPQCMYDDVGENGVTTMHVYFTEHPRRITCLFG</sequence>
<proteinExistence type="predicted"/>
<gene>
    <name evidence="3" type="primary">LOC118275355</name>
</gene>
<evidence type="ECO:0000256" key="1">
    <source>
        <dbReference type="SAM" id="SignalP"/>
    </source>
</evidence>
<reference evidence="3" key="1">
    <citation type="submission" date="2025-08" db="UniProtKB">
        <authorList>
            <consortium name="RefSeq"/>
        </authorList>
    </citation>
    <scope>IDENTIFICATION</scope>
    <source>
        <tissue evidence="3">Whole larval tissue</tissue>
    </source>
</reference>
<dbReference type="Proteomes" id="UP000829999">
    <property type="component" value="Chromosome 8"/>
</dbReference>